<dbReference type="InterPro" id="IPR000700">
    <property type="entry name" value="PAS-assoc_C"/>
</dbReference>
<dbReference type="SUPFAM" id="SSF47384">
    <property type="entry name" value="Homodimeric domain of signal transducing histidine kinase"/>
    <property type="match status" value="1"/>
</dbReference>
<dbReference type="PROSITE" id="PS50112">
    <property type="entry name" value="PAS"/>
    <property type="match status" value="2"/>
</dbReference>
<dbReference type="InterPro" id="IPR052155">
    <property type="entry name" value="Biofilm_reg_signaling"/>
</dbReference>
<evidence type="ECO:0000259" key="3">
    <source>
        <dbReference type="PROSITE" id="PS50112"/>
    </source>
</evidence>
<proteinExistence type="predicted"/>
<keyword evidence="6" id="KW-1185">Reference proteome</keyword>
<dbReference type="InterPro" id="IPR001610">
    <property type="entry name" value="PAC"/>
</dbReference>
<feature type="domain" description="PAS" evidence="3">
    <location>
        <begin position="486"/>
        <end position="536"/>
    </location>
</feature>
<dbReference type="NCBIfam" id="TIGR00229">
    <property type="entry name" value="sensory_box"/>
    <property type="match status" value="3"/>
</dbReference>
<dbReference type="Pfam" id="PF13426">
    <property type="entry name" value="PAS_9"/>
    <property type="match status" value="2"/>
</dbReference>
<comment type="catalytic activity">
    <reaction evidence="1">
        <text>ATP + protein L-histidine = ADP + protein N-phospho-L-histidine.</text>
        <dbReference type="EC" id="2.7.13.3"/>
    </reaction>
</comment>
<dbReference type="GO" id="GO:0000155">
    <property type="term" value="F:phosphorelay sensor kinase activity"/>
    <property type="evidence" value="ECO:0007669"/>
    <property type="project" value="InterPro"/>
</dbReference>
<dbReference type="SMART" id="SM00086">
    <property type="entry name" value="PAC"/>
    <property type="match status" value="2"/>
</dbReference>
<dbReference type="InterPro" id="IPR000014">
    <property type="entry name" value="PAS"/>
</dbReference>
<dbReference type="EC" id="2.7.13.3" evidence="2"/>
<dbReference type="InterPro" id="IPR036097">
    <property type="entry name" value="HisK_dim/P_sf"/>
</dbReference>
<dbReference type="InterPro" id="IPR003661">
    <property type="entry name" value="HisK_dim/P_dom"/>
</dbReference>
<feature type="domain" description="PAS" evidence="3">
    <location>
        <begin position="622"/>
        <end position="696"/>
    </location>
</feature>
<evidence type="ECO:0000256" key="2">
    <source>
        <dbReference type="ARBA" id="ARBA00012438"/>
    </source>
</evidence>
<sequence length="818" mass="92132">MAPPTNLIPDYLINSGLFSVVVTDLEGNYTFVNQLFCERFSFIDGDFIGKPFSATVHEADVSKANEAAKYCLANPGQEVAVQLRKPQKQGDDFIWTNWGFSLVSGEGGEPQGILCIGYDLTEVKKSAKERVQADLRFYEVFNSSTDAYILVDASFRVVLFNEASRTTYGRLFRSPICVGADISDLLAIKTLDGNNWIGEILGKNQTSSKEVAIDGLWYQFGFCPVDGEQMDTVIHIRDIHTRKESEVYRKGLLASIPDMLFVLDKDGVILDYKADAKDLYTSPAHFLNKHYSTSLPPDVSQKLAAALDQLRHEGEVSEVLYSLEIEGIQKHYQGRLNNLGDDRYIVLVRNVTGRVDAERKIVEQDKLLRAIYESTSEGISYVDKGFAFRFINQAGKDQYTQIFGSEPTIGASSMDYPYLTDGQSYARQLQQAMDGNTNVLEGWTAGRFWQLTMNPVRNQQREVIGASLVSKDLTETRQGQIKLQESERKYRLMVDLLSEGIVLHGMNGTNPVIDCNEAAARILGLTKSQLLGKDSFDKSWNACDEKGNPISPEQHPAVVTLSSGEPVRNYIMGVQKKAADFAWILVNSEPVFDTESGQLKNVLVAFSDITEIRNSQLMIESNEHRLQKIIESIPHPLLIVNDQDLIEFVNEDFTTVFGYDSSEITGKGIELLIPDRFHTDHRKLVQKYRQRVGKLSQMGRYIPARTKSGKELYFNGSLNSFRDGERNLTIVILQNVTEFKKNQETILEQNKNLKSIAWIQSHELRRPLANILGFCSLLDATITLERSEIKEIAKAVSKSAKEMDQLIHEIVKKTEQIK</sequence>
<dbReference type="CDD" id="cd00130">
    <property type="entry name" value="PAS"/>
    <property type="match status" value="3"/>
</dbReference>
<gene>
    <name evidence="5" type="ORF">SAMN05192553_10575</name>
</gene>
<protein>
    <recommendedName>
        <fullName evidence="2">histidine kinase</fullName>
        <ecNumber evidence="2">2.7.13.3</ecNumber>
    </recommendedName>
</protein>
<dbReference type="STRING" id="1416801.SAMN05192553_10575"/>
<dbReference type="Gene3D" id="1.10.287.130">
    <property type="match status" value="1"/>
</dbReference>
<accession>A0A1H7A1X5</accession>
<dbReference type="InterPro" id="IPR035965">
    <property type="entry name" value="PAS-like_dom_sf"/>
</dbReference>
<dbReference type="PANTHER" id="PTHR44757">
    <property type="entry name" value="DIGUANYLATE CYCLASE DGCP"/>
    <property type="match status" value="1"/>
</dbReference>
<dbReference type="AlphaFoldDB" id="A0A1H7A1X5"/>
<dbReference type="RefSeq" id="WP_143057649.1">
    <property type="nucleotide sequence ID" value="NZ_FNZH01000005.1"/>
</dbReference>
<evidence type="ECO:0000256" key="1">
    <source>
        <dbReference type="ARBA" id="ARBA00000085"/>
    </source>
</evidence>
<dbReference type="Proteomes" id="UP000199403">
    <property type="component" value="Unassembled WGS sequence"/>
</dbReference>
<feature type="domain" description="PAC" evidence="4">
    <location>
        <begin position="423"/>
        <end position="485"/>
    </location>
</feature>
<evidence type="ECO:0000313" key="5">
    <source>
        <dbReference type="EMBL" id="SEJ55840.1"/>
    </source>
</evidence>
<organism evidence="5 6">
    <name type="scientific">Cyclobacterium xiamenense</name>
    <dbReference type="NCBI Taxonomy" id="1297121"/>
    <lineage>
        <taxon>Bacteria</taxon>
        <taxon>Pseudomonadati</taxon>
        <taxon>Bacteroidota</taxon>
        <taxon>Cytophagia</taxon>
        <taxon>Cytophagales</taxon>
        <taxon>Cyclobacteriaceae</taxon>
        <taxon>Cyclobacterium</taxon>
    </lineage>
</organism>
<dbReference type="OrthoDB" id="9766459at2"/>
<evidence type="ECO:0000313" key="6">
    <source>
        <dbReference type="Proteomes" id="UP000199403"/>
    </source>
</evidence>
<dbReference type="SMART" id="SM00091">
    <property type="entry name" value="PAS"/>
    <property type="match status" value="6"/>
</dbReference>
<dbReference type="Pfam" id="PF00512">
    <property type="entry name" value="HisKA"/>
    <property type="match status" value="1"/>
</dbReference>
<evidence type="ECO:0000259" key="4">
    <source>
        <dbReference type="PROSITE" id="PS50113"/>
    </source>
</evidence>
<dbReference type="PROSITE" id="PS50113">
    <property type="entry name" value="PAC"/>
    <property type="match status" value="1"/>
</dbReference>
<reference evidence="6" key="1">
    <citation type="submission" date="2016-10" db="EMBL/GenBank/DDBJ databases">
        <authorList>
            <person name="Varghese N."/>
            <person name="Submissions S."/>
        </authorList>
    </citation>
    <scope>NUCLEOTIDE SEQUENCE [LARGE SCALE GENOMIC DNA]</scope>
    <source>
        <strain evidence="6">IBRC-M 10761</strain>
    </source>
</reference>
<name>A0A1H7A1X5_9BACT</name>
<dbReference type="EMBL" id="FNZH01000005">
    <property type="protein sequence ID" value="SEJ55840.1"/>
    <property type="molecule type" value="Genomic_DNA"/>
</dbReference>
<dbReference type="Gene3D" id="3.30.450.20">
    <property type="entry name" value="PAS domain"/>
    <property type="match status" value="6"/>
</dbReference>
<dbReference type="CDD" id="cd00082">
    <property type="entry name" value="HisKA"/>
    <property type="match status" value="1"/>
</dbReference>
<dbReference type="InterPro" id="IPR013656">
    <property type="entry name" value="PAS_4"/>
</dbReference>
<dbReference type="SUPFAM" id="SSF55785">
    <property type="entry name" value="PYP-like sensor domain (PAS domain)"/>
    <property type="match status" value="6"/>
</dbReference>
<dbReference type="Pfam" id="PF08448">
    <property type="entry name" value="PAS_4"/>
    <property type="match status" value="3"/>
</dbReference>
<dbReference type="PANTHER" id="PTHR44757:SF2">
    <property type="entry name" value="BIOFILM ARCHITECTURE MAINTENANCE PROTEIN MBAA"/>
    <property type="match status" value="1"/>
</dbReference>